<evidence type="ECO:0000256" key="6">
    <source>
        <dbReference type="SAM" id="Phobius"/>
    </source>
</evidence>
<feature type="disulfide bond" evidence="5">
    <location>
        <begin position="510"/>
        <end position="574"/>
    </location>
</feature>
<evidence type="ECO:0000256" key="1">
    <source>
        <dbReference type="ARBA" id="ARBA00022729"/>
    </source>
</evidence>
<keyword evidence="6" id="KW-0472">Membrane</keyword>
<keyword evidence="2" id="KW-0677">Repeat</keyword>
<dbReference type="SUPFAM" id="SSF56487">
    <property type="entry name" value="SRCR-like"/>
    <property type="match status" value="6"/>
</dbReference>
<dbReference type="PROSITE" id="PS50287">
    <property type="entry name" value="SRCR_2"/>
    <property type="match status" value="6"/>
</dbReference>
<dbReference type="GO" id="GO:0016020">
    <property type="term" value="C:membrane"/>
    <property type="evidence" value="ECO:0007669"/>
    <property type="project" value="InterPro"/>
</dbReference>
<dbReference type="Pfam" id="PF00530">
    <property type="entry name" value="SRCR"/>
    <property type="match status" value="6"/>
</dbReference>
<keyword evidence="6" id="KW-0812">Transmembrane</keyword>
<sequence length="908" mass="100000">MHRFFLLHLVTFGITLHFVQVAATGNGDIRLKGGNYSSGRVEIYYNGAWGTICDDNWDMADANVVCRQLGFGPADVAHRYAFYGEGTGPVLLDEVQCSGYEERLDLCSSNGWYNHDCSHREDAGVQCSEGFVATTTFYWVAGSVRLVGASAPNAGRAEIYWDREWNTVCDDTWDLDDASVVCRQLGYSYVVDALGSAYFGQGSGDILLDNVNCIGYESTLMQCDSNGLYIHNCDHREDAGVVCATDLASSPPYVTLRLAGSNSPQEGRVEIYYDNKWGTICDDFWEYNDALVVCRQLGFSAVAAFYSEAQFGEGSGPILRGIDCSGYEYFWEDCNFNDWDTSLCSHSEDAGVTCTDADLFPTTSYYWIDGSVRLQGGSSPAEGRVEVYWDGEWHTVCDDSWDFNEAIVVCRQLGYPAAVDAVGNAFFGEGWGEILLDDVECNGYETSLMECRSNPLYQHNCHHSEDAGVICTNSASEGYFQEGSVRLQGSSLQNQGRVEIYHYGLWGTVCDDGWGLTDAEVVCKQLGFPGAYEAFDLAFFGEGENPILLDDVSCDGSEHYLTDCNHNGWYNHNCAHSEDAGVQCYTPEHLYPRLVNGTTWSEGRVEVWNSDHWEGVCAFSFYENEASVVCQQLGFHDVETVYYWEKFGINTAVPLSIDFVCDSDDKALSSCDQYQTSSTYCDATAIKCQQDNSFSGGAIAGISFAVLTFFTMCIASCIIVYRQRSGENRRSSPTVAVISGSENFAGSQSIPYQLLHNTTGSNLYGSPPPSYNDAVSDSVNYLPVNVSSSNTSRPPGQALTSQGNFIATRNYPIQPNPTVPNANPFTLANQFPTTATVNAEGNWHCPEQTYDFTRQQINDLLQIQPPNTSGLRNGVEDNISSAPKDTPPLMVAYEEHADVGTNKVHSEC</sequence>
<dbReference type="FunFam" id="3.10.250.10:FF:000011">
    <property type="entry name" value="Scavenger receptor class A member 5"/>
    <property type="match status" value="2"/>
</dbReference>
<accession>A0A9Q0YQI0</accession>
<dbReference type="PANTHER" id="PTHR19331">
    <property type="entry name" value="SCAVENGER RECEPTOR DOMAIN-CONTAINING"/>
    <property type="match status" value="1"/>
</dbReference>
<keyword evidence="3 5" id="KW-1015">Disulfide bond</keyword>
<feature type="disulfide bond" evidence="5">
    <location>
        <begin position="66"/>
        <end position="127"/>
    </location>
</feature>
<feature type="disulfide bond" evidence="5">
    <location>
        <begin position="554"/>
        <end position="564"/>
    </location>
</feature>
<keyword evidence="6" id="KW-1133">Transmembrane helix</keyword>
<feature type="chain" id="PRO_5040122471" evidence="7">
    <location>
        <begin position="25"/>
        <end position="908"/>
    </location>
</feature>
<feature type="disulfide bond" evidence="5">
    <location>
        <begin position="182"/>
        <end position="243"/>
    </location>
</feature>
<feature type="signal peptide" evidence="7">
    <location>
        <begin position="1"/>
        <end position="24"/>
    </location>
</feature>
<evidence type="ECO:0000256" key="5">
    <source>
        <dbReference type="PROSITE-ProRule" id="PRU00196"/>
    </source>
</evidence>
<dbReference type="FunFam" id="3.10.250.10:FF:000006">
    <property type="entry name" value="neurotrypsin isoform X2"/>
    <property type="match status" value="3"/>
</dbReference>
<feature type="disulfide bond" evidence="5">
    <location>
        <begin position="617"/>
        <end position="681"/>
    </location>
</feature>
<evidence type="ECO:0000256" key="7">
    <source>
        <dbReference type="SAM" id="SignalP"/>
    </source>
</evidence>
<evidence type="ECO:0000313" key="9">
    <source>
        <dbReference type="EMBL" id="KAJ8026638.1"/>
    </source>
</evidence>
<evidence type="ECO:0000259" key="8">
    <source>
        <dbReference type="PROSITE" id="PS50287"/>
    </source>
</evidence>
<dbReference type="PANTHER" id="PTHR19331:SF465">
    <property type="entry name" value="EGG PEPTIDE SPERACT RECEPTOR"/>
    <property type="match status" value="1"/>
</dbReference>
<feature type="domain" description="SRCR" evidence="8">
    <location>
        <begin position="29"/>
        <end position="128"/>
    </location>
</feature>
<feature type="domain" description="SRCR" evidence="8">
    <location>
        <begin position="592"/>
        <end position="689"/>
    </location>
</feature>
<feature type="disulfide bond" evidence="5">
    <location>
        <begin position="523"/>
        <end position="584"/>
    </location>
</feature>
<feature type="disulfide bond" evidence="5">
    <location>
        <begin position="169"/>
        <end position="233"/>
    </location>
</feature>
<protein>
    <submittedName>
        <fullName evidence="9">Deleted in malignant brain tumors 1 protein</fullName>
    </submittedName>
</protein>
<keyword evidence="1 7" id="KW-0732">Signal</keyword>
<evidence type="ECO:0000256" key="2">
    <source>
        <dbReference type="ARBA" id="ARBA00022737"/>
    </source>
</evidence>
<dbReference type="EMBL" id="JAIZAY010000016">
    <property type="protein sequence ID" value="KAJ8026638.1"/>
    <property type="molecule type" value="Genomic_DNA"/>
</dbReference>
<dbReference type="Proteomes" id="UP001152320">
    <property type="component" value="Chromosome 16"/>
</dbReference>
<feature type="transmembrane region" description="Helical" evidence="6">
    <location>
        <begin position="698"/>
        <end position="721"/>
    </location>
</feature>
<keyword evidence="10" id="KW-1185">Reference proteome</keyword>
<dbReference type="Gene3D" id="3.10.250.10">
    <property type="entry name" value="SRCR-like domain"/>
    <property type="match status" value="6"/>
</dbReference>
<feature type="disulfide bond" evidence="5">
    <location>
        <begin position="441"/>
        <end position="451"/>
    </location>
</feature>
<evidence type="ECO:0000313" key="10">
    <source>
        <dbReference type="Proteomes" id="UP001152320"/>
    </source>
</evidence>
<feature type="disulfide bond" evidence="5">
    <location>
        <begin position="661"/>
        <end position="671"/>
    </location>
</feature>
<comment type="caution">
    <text evidence="5">Lacks conserved residue(s) required for the propagation of feature annotation.</text>
</comment>
<feature type="domain" description="SRCR" evidence="8">
    <location>
        <begin position="144"/>
        <end position="244"/>
    </location>
</feature>
<feature type="domain" description="SRCR" evidence="8">
    <location>
        <begin position="485"/>
        <end position="585"/>
    </location>
</feature>
<feature type="disulfide bond" evidence="5">
    <location>
        <begin position="397"/>
        <end position="461"/>
    </location>
</feature>
<evidence type="ECO:0000256" key="3">
    <source>
        <dbReference type="ARBA" id="ARBA00023157"/>
    </source>
</evidence>
<dbReference type="AlphaFoldDB" id="A0A9Q0YQI0"/>
<dbReference type="OrthoDB" id="536948at2759"/>
<feature type="disulfide bond" evidence="5">
    <location>
        <begin position="97"/>
        <end position="107"/>
    </location>
</feature>
<dbReference type="PRINTS" id="PR00258">
    <property type="entry name" value="SPERACTRCPTR"/>
</dbReference>
<keyword evidence="4" id="KW-0325">Glycoprotein</keyword>
<feature type="disulfide bond" evidence="5">
    <location>
        <begin position="213"/>
        <end position="223"/>
    </location>
</feature>
<organism evidence="9 10">
    <name type="scientific">Holothuria leucospilota</name>
    <name type="common">Black long sea cucumber</name>
    <name type="synonym">Mertensiothuria leucospilota</name>
    <dbReference type="NCBI Taxonomy" id="206669"/>
    <lineage>
        <taxon>Eukaryota</taxon>
        <taxon>Metazoa</taxon>
        <taxon>Echinodermata</taxon>
        <taxon>Eleutherozoa</taxon>
        <taxon>Echinozoa</taxon>
        <taxon>Holothuroidea</taxon>
        <taxon>Aspidochirotacea</taxon>
        <taxon>Aspidochirotida</taxon>
        <taxon>Holothuriidae</taxon>
        <taxon>Holothuria</taxon>
    </lineage>
</organism>
<feature type="domain" description="SRCR" evidence="8">
    <location>
        <begin position="256"/>
        <end position="355"/>
    </location>
</feature>
<feature type="disulfide bond" evidence="5">
    <location>
        <begin position="324"/>
        <end position="334"/>
    </location>
</feature>
<dbReference type="SMART" id="SM00202">
    <property type="entry name" value="SR"/>
    <property type="match status" value="6"/>
</dbReference>
<evidence type="ECO:0000256" key="4">
    <source>
        <dbReference type="ARBA" id="ARBA00023180"/>
    </source>
</evidence>
<feature type="domain" description="SRCR" evidence="8">
    <location>
        <begin position="372"/>
        <end position="472"/>
    </location>
</feature>
<dbReference type="InterPro" id="IPR036772">
    <property type="entry name" value="SRCR-like_dom_sf"/>
</dbReference>
<proteinExistence type="predicted"/>
<feature type="disulfide bond" evidence="5">
    <location>
        <begin position="53"/>
        <end position="117"/>
    </location>
</feature>
<dbReference type="PROSITE" id="PS00420">
    <property type="entry name" value="SRCR_1"/>
    <property type="match status" value="2"/>
</dbReference>
<name>A0A9Q0YQI0_HOLLE</name>
<gene>
    <name evidence="9" type="ORF">HOLleu_31531</name>
</gene>
<reference evidence="9" key="1">
    <citation type="submission" date="2021-10" db="EMBL/GenBank/DDBJ databases">
        <title>Tropical sea cucumber genome reveals ecological adaptation and Cuvierian tubules defense mechanism.</title>
        <authorList>
            <person name="Chen T."/>
        </authorList>
    </citation>
    <scope>NUCLEOTIDE SEQUENCE</scope>
    <source>
        <strain evidence="9">Nanhai2018</strain>
        <tissue evidence="9">Muscle</tissue>
    </source>
</reference>
<dbReference type="InterPro" id="IPR001190">
    <property type="entry name" value="SRCR"/>
</dbReference>
<feature type="disulfide bond" evidence="5">
    <location>
        <begin position="410"/>
        <end position="471"/>
    </location>
</feature>
<comment type="caution">
    <text evidence="9">The sequence shown here is derived from an EMBL/GenBank/DDBJ whole genome shotgun (WGS) entry which is preliminary data.</text>
</comment>